<dbReference type="RefSeq" id="WP_337702468.1">
    <property type="nucleotide sequence ID" value="NZ_JBBEGM010000003.1"/>
</dbReference>
<feature type="domain" description="Acyl-CoA dehydrogenase C-terminal" evidence="4">
    <location>
        <begin position="246"/>
        <end position="367"/>
    </location>
</feature>
<dbReference type="InterPro" id="IPR006091">
    <property type="entry name" value="Acyl-CoA_Oxase/DH_mid-dom"/>
</dbReference>
<dbReference type="Gene3D" id="2.40.110.10">
    <property type="entry name" value="Butyryl-CoA Dehydrogenase, subunit A, domain 2"/>
    <property type="match status" value="1"/>
</dbReference>
<evidence type="ECO:0000313" key="5">
    <source>
        <dbReference type="EMBL" id="MEJ2861619.1"/>
    </source>
</evidence>
<organism evidence="5 6">
    <name type="scientific">Actinomycetospora flava</name>
    <dbReference type="NCBI Taxonomy" id="3129232"/>
    <lineage>
        <taxon>Bacteria</taxon>
        <taxon>Bacillati</taxon>
        <taxon>Actinomycetota</taxon>
        <taxon>Actinomycetes</taxon>
        <taxon>Pseudonocardiales</taxon>
        <taxon>Pseudonocardiaceae</taxon>
        <taxon>Actinomycetospora</taxon>
    </lineage>
</organism>
<keyword evidence="1" id="KW-0285">Flavoprotein</keyword>
<dbReference type="Gene3D" id="1.20.140.10">
    <property type="entry name" value="Butyryl-CoA Dehydrogenase, subunit A, domain 3"/>
    <property type="match status" value="1"/>
</dbReference>
<evidence type="ECO:0000259" key="4">
    <source>
        <dbReference type="Pfam" id="PF08028"/>
    </source>
</evidence>
<dbReference type="EC" id="1.-.-.-" evidence="5"/>
<dbReference type="InterPro" id="IPR013107">
    <property type="entry name" value="Acyl-CoA_DH_C"/>
</dbReference>
<gene>
    <name evidence="5" type="ORF">WCD58_10650</name>
</gene>
<comment type="caution">
    <text evidence="5">The sequence shown here is derived from an EMBL/GenBank/DDBJ whole genome shotgun (WGS) entry which is preliminary data.</text>
</comment>
<feature type="domain" description="Acyl-CoA oxidase/dehydrogenase middle" evidence="3">
    <location>
        <begin position="122"/>
        <end position="212"/>
    </location>
</feature>
<protein>
    <submittedName>
        <fullName evidence="5">Acyl-CoA dehydrogenase family protein</fullName>
        <ecNumber evidence="5">1.-.-.-</ecNumber>
    </submittedName>
</protein>
<dbReference type="InterPro" id="IPR009100">
    <property type="entry name" value="AcylCoA_DH/oxidase_NM_dom_sf"/>
</dbReference>
<dbReference type="Proteomes" id="UP001369736">
    <property type="component" value="Unassembled WGS sequence"/>
</dbReference>
<dbReference type="PIRSF" id="PIRSF016578">
    <property type="entry name" value="HsaA"/>
    <property type="match status" value="1"/>
</dbReference>
<evidence type="ECO:0000259" key="3">
    <source>
        <dbReference type="Pfam" id="PF02770"/>
    </source>
</evidence>
<keyword evidence="2 5" id="KW-0560">Oxidoreductase</keyword>
<evidence type="ECO:0000256" key="1">
    <source>
        <dbReference type="ARBA" id="ARBA00022630"/>
    </source>
</evidence>
<proteinExistence type="predicted"/>
<dbReference type="EMBL" id="JBBEGM010000003">
    <property type="protein sequence ID" value="MEJ2861619.1"/>
    <property type="molecule type" value="Genomic_DNA"/>
</dbReference>
<sequence length="386" mass="41560">MTTTSPAPTLLTEDLLARVHARAGDYDRENRFFHEDLDDLRDAGHLRAPVPAELGGGDLTLDQVAHAQRRLAYYAPSTALATTMHLYWVGSAADRHRAGDTSLDWLLDDVVAGKVIAAGHGEPGNDTAIDDARTTATPVDGGYRITGHKIFTSLAPVWDWLGVHARDDSDPDRPRIVHAFVARDAAGVRTEETWDTLGVRATASHDTHLTDVFVPTERVVDVHDLGAGPGPYVAGVFPWVLPLLGNVYYGAGRRAVDVALEQARSRTALSLGGAPVAEKPFVQYHAAEAELLLEGVGAQLDRLTADLTAGVDLGDRTLLKLFAAKENGTRVARSVTDLALEIAGASSISRRNELERLYRDVRAGSFHPPNSDTVRDLIGKTVLGLV</sequence>
<evidence type="ECO:0000313" key="6">
    <source>
        <dbReference type="Proteomes" id="UP001369736"/>
    </source>
</evidence>
<dbReference type="SUPFAM" id="SSF56645">
    <property type="entry name" value="Acyl-CoA dehydrogenase NM domain-like"/>
    <property type="match status" value="1"/>
</dbReference>
<dbReference type="InterPro" id="IPR046373">
    <property type="entry name" value="Acyl-CoA_Oxase/DH_mid-dom_sf"/>
</dbReference>
<dbReference type="Pfam" id="PF02770">
    <property type="entry name" value="Acyl-CoA_dh_M"/>
    <property type="match status" value="1"/>
</dbReference>
<dbReference type="InterPro" id="IPR036250">
    <property type="entry name" value="AcylCo_DH-like_C"/>
</dbReference>
<dbReference type="InterPro" id="IPR037069">
    <property type="entry name" value="AcylCoA_DH/ox_N_sf"/>
</dbReference>
<dbReference type="Gene3D" id="1.10.540.10">
    <property type="entry name" value="Acyl-CoA dehydrogenase/oxidase, N-terminal domain"/>
    <property type="match status" value="1"/>
</dbReference>
<dbReference type="SUPFAM" id="SSF47203">
    <property type="entry name" value="Acyl-CoA dehydrogenase C-terminal domain-like"/>
    <property type="match status" value="1"/>
</dbReference>
<dbReference type="Pfam" id="PF08028">
    <property type="entry name" value="Acyl-CoA_dh_2"/>
    <property type="match status" value="1"/>
</dbReference>
<keyword evidence="6" id="KW-1185">Reference proteome</keyword>
<name>A0ABU8M2P4_9PSEU</name>
<dbReference type="CDD" id="cd00567">
    <property type="entry name" value="ACAD"/>
    <property type="match status" value="1"/>
</dbReference>
<dbReference type="PANTHER" id="PTHR43884:SF25">
    <property type="entry name" value="ACYL-COA DEHYDROGENASE YDBM-RELATED"/>
    <property type="match status" value="1"/>
</dbReference>
<accession>A0ABU8M2P4</accession>
<reference evidence="5 6" key="1">
    <citation type="submission" date="2024-03" db="EMBL/GenBank/DDBJ databases">
        <title>Actinomycetospora sp. OC33-EN07, a novel actinomycete isolated from wild orchid (Aerides multiflora).</title>
        <authorList>
            <person name="Suriyachadkun C."/>
        </authorList>
    </citation>
    <scope>NUCLEOTIDE SEQUENCE [LARGE SCALE GENOMIC DNA]</scope>
    <source>
        <strain evidence="5 6">OC33-EN07</strain>
    </source>
</reference>
<dbReference type="PANTHER" id="PTHR43884">
    <property type="entry name" value="ACYL-COA DEHYDROGENASE"/>
    <property type="match status" value="1"/>
</dbReference>
<evidence type="ECO:0000256" key="2">
    <source>
        <dbReference type="ARBA" id="ARBA00023002"/>
    </source>
</evidence>
<dbReference type="GO" id="GO:0016491">
    <property type="term" value="F:oxidoreductase activity"/>
    <property type="evidence" value="ECO:0007669"/>
    <property type="project" value="UniProtKB-KW"/>
</dbReference>